<organism evidence="2 3">
    <name type="scientific">Micromonospora violae</name>
    <dbReference type="NCBI Taxonomy" id="1278207"/>
    <lineage>
        <taxon>Bacteria</taxon>
        <taxon>Bacillati</taxon>
        <taxon>Actinomycetota</taxon>
        <taxon>Actinomycetes</taxon>
        <taxon>Micromonosporales</taxon>
        <taxon>Micromonosporaceae</taxon>
        <taxon>Micromonospora</taxon>
    </lineage>
</organism>
<feature type="signal peptide" evidence="1">
    <location>
        <begin position="1"/>
        <end position="23"/>
    </location>
</feature>
<gene>
    <name evidence="2" type="ORF">EV382_2366</name>
</gene>
<accession>A0A4Q7UHX6</accession>
<sequence>MRPRNARALVTVATTLALLPGVAGCSRSPEGASPGVATAPNATQGGARDPWFAVLRPDELQIFNGKRAVVSVAGEFDGGEANWTTDGRYVVTTPPLDSARQQLTAVEAATGRKIEVPCQGCFDVAPVGGSRLIVTNYDSVIQRIDLSADTSMVRMDTDLPSFEEPPRIVGGIAGEAVIFAPNSGPTSKSSTLTLFYVDWAGKSRSTTIGNGKLLGWVTSATRTVYSSPRLALSLSPSDAACDGSSEVVLVDPTNGRLITTDASAVQSQSELEVSGGGFGVQGLWWSSDGRLNAVIQSWRCDPGLSPGEVPVGKQGVWRLDDNKWSKTGEFDGLHIRSIDADTQIVVENDDRVYLIEKGMRTMVSEGGGTIAIPEPQ</sequence>
<reference evidence="2 3" key="1">
    <citation type="submission" date="2019-02" db="EMBL/GenBank/DDBJ databases">
        <title>Sequencing the genomes of 1000 actinobacteria strains.</title>
        <authorList>
            <person name="Klenk H.-P."/>
        </authorList>
    </citation>
    <scope>NUCLEOTIDE SEQUENCE [LARGE SCALE GENOMIC DNA]</scope>
    <source>
        <strain evidence="2 3">DSM 45888</strain>
    </source>
</reference>
<keyword evidence="3" id="KW-1185">Reference proteome</keyword>
<feature type="chain" id="PRO_5039509407" description="WD40 repeat protein" evidence="1">
    <location>
        <begin position="24"/>
        <end position="376"/>
    </location>
</feature>
<keyword evidence="1" id="KW-0732">Signal</keyword>
<evidence type="ECO:0000313" key="2">
    <source>
        <dbReference type="EMBL" id="RZT79169.1"/>
    </source>
</evidence>
<proteinExistence type="predicted"/>
<dbReference type="PROSITE" id="PS51257">
    <property type="entry name" value="PROKAR_LIPOPROTEIN"/>
    <property type="match status" value="1"/>
</dbReference>
<evidence type="ECO:0008006" key="4">
    <source>
        <dbReference type="Google" id="ProtNLM"/>
    </source>
</evidence>
<dbReference type="EMBL" id="SHKK01000001">
    <property type="protein sequence ID" value="RZT79169.1"/>
    <property type="molecule type" value="Genomic_DNA"/>
</dbReference>
<dbReference type="Proteomes" id="UP000293781">
    <property type="component" value="Unassembled WGS sequence"/>
</dbReference>
<dbReference type="AlphaFoldDB" id="A0A4Q7UHX6"/>
<name>A0A4Q7UHX6_9ACTN</name>
<comment type="caution">
    <text evidence="2">The sequence shown here is derived from an EMBL/GenBank/DDBJ whole genome shotgun (WGS) entry which is preliminary data.</text>
</comment>
<protein>
    <recommendedName>
        <fullName evidence="4">WD40 repeat protein</fullName>
    </recommendedName>
</protein>
<evidence type="ECO:0000313" key="3">
    <source>
        <dbReference type="Proteomes" id="UP000293781"/>
    </source>
</evidence>
<dbReference type="SUPFAM" id="SSF82171">
    <property type="entry name" value="DPP6 N-terminal domain-like"/>
    <property type="match status" value="1"/>
</dbReference>
<evidence type="ECO:0000256" key="1">
    <source>
        <dbReference type="SAM" id="SignalP"/>
    </source>
</evidence>